<evidence type="ECO:0000313" key="3">
    <source>
        <dbReference type="EMBL" id="MDT0612126.1"/>
    </source>
</evidence>
<dbReference type="Proteomes" id="UP001180724">
    <property type="component" value="Unassembled WGS sequence"/>
</dbReference>
<dbReference type="SUPFAM" id="SSF69322">
    <property type="entry name" value="Tricorn protease domain 2"/>
    <property type="match status" value="1"/>
</dbReference>
<dbReference type="InterPro" id="IPR007111">
    <property type="entry name" value="NACHT_NTPase"/>
</dbReference>
<dbReference type="InterPro" id="IPR011042">
    <property type="entry name" value="6-blade_b-propeller_TolB-like"/>
</dbReference>
<feature type="domain" description="NACHT" evidence="2">
    <location>
        <begin position="270"/>
        <end position="409"/>
    </location>
</feature>
<protein>
    <submittedName>
        <fullName evidence="3">Serine protease</fullName>
    </submittedName>
</protein>
<dbReference type="EMBL" id="JAVRFH010000016">
    <property type="protein sequence ID" value="MDT0612126.1"/>
    <property type="molecule type" value="Genomic_DNA"/>
</dbReference>
<reference evidence="3" key="1">
    <citation type="submission" date="2024-05" db="EMBL/GenBank/DDBJ databases">
        <title>30 novel species of actinomycetes from the DSMZ collection.</title>
        <authorList>
            <person name="Nouioui I."/>
        </authorList>
    </citation>
    <scope>NUCLEOTIDE SEQUENCE</scope>
    <source>
        <strain evidence="3">DSM 40712</strain>
    </source>
</reference>
<dbReference type="InterPro" id="IPR009003">
    <property type="entry name" value="Peptidase_S1_PA"/>
</dbReference>
<dbReference type="SUPFAM" id="SSF50969">
    <property type="entry name" value="YVTN repeat-like/Quinoprotein amine dehydrogenase"/>
    <property type="match status" value="1"/>
</dbReference>
<keyword evidence="3" id="KW-0378">Hydrolase</keyword>
<dbReference type="InterPro" id="IPR011044">
    <property type="entry name" value="Quino_amine_DH_bsu"/>
</dbReference>
<comment type="caution">
    <text evidence="3">The sequence shown here is derived from an EMBL/GenBank/DDBJ whole genome shotgun (WGS) entry which is preliminary data.</text>
</comment>
<dbReference type="Gene3D" id="2.130.10.10">
    <property type="entry name" value="YVTN repeat-like/Quinoprotein amine dehydrogenase"/>
    <property type="match status" value="1"/>
</dbReference>
<dbReference type="InterPro" id="IPR027417">
    <property type="entry name" value="P-loop_NTPase"/>
</dbReference>
<dbReference type="InterPro" id="IPR015943">
    <property type="entry name" value="WD40/YVTN_repeat-like_dom_sf"/>
</dbReference>
<evidence type="ECO:0000259" key="2">
    <source>
        <dbReference type="PROSITE" id="PS50837"/>
    </source>
</evidence>
<dbReference type="Gene3D" id="2.120.10.30">
    <property type="entry name" value="TolB, C-terminal domain"/>
    <property type="match status" value="1"/>
</dbReference>
<evidence type="ECO:0000313" key="4">
    <source>
        <dbReference type="Proteomes" id="UP001180724"/>
    </source>
</evidence>
<dbReference type="Gene3D" id="3.40.50.300">
    <property type="entry name" value="P-loop containing nucleotide triphosphate hydrolases"/>
    <property type="match status" value="1"/>
</dbReference>
<keyword evidence="3" id="KW-0645">Protease</keyword>
<dbReference type="Pfam" id="PF20703">
    <property type="entry name" value="nSTAND1"/>
    <property type="match status" value="1"/>
</dbReference>
<dbReference type="GO" id="GO:0006508">
    <property type="term" value="P:proteolysis"/>
    <property type="evidence" value="ECO:0007669"/>
    <property type="project" value="UniProtKB-KW"/>
</dbReference>
<proteinExistence type="predicted"/>
<dbReference type="InterPro" id="IPR049052">
    <property type="entry name" value="nSTAND1"/>
</dbReference>
<keyword evidence="4" id="KW-1185">Reference proteome</keyword>
<dbReference type="SUPFAM" id="SSF52540">
    <property type="entry name" value="P-loop containing nucleoside triphosphate hydrolases"/>
    <property type="match status" value="1"/>
</dbReference>
<sequence length="1443" mass="156465">MTSGEEQGSASERRSAGIGPKALERALLRIRDGRGEPVGLGFLVSDTVALTCAHVVSAALGTPADTPPEPDARVPVDLPLVAGGPQADAVVELWLPPRGPDDEHSGAADVAVLRFKAPLPGAGPVRLVDVDESTDRLWGHRVRAFGLPAGRPGGVWHAGVLRGRQADGWVQADLVGSGYPVSRGFSGGPVWDDRLAGVVGMVTVAESGQPPVSYLIPTDGLAAAWPELGPLVLPPSPFRGLQAFEEADAAVFHGRRNESDKVARALAQQQWVTVVGPSGSGKSSLVLAGVAPRLRARGARVVVMRPASGSSPLAALASALLPLLEPGLPETRRLARIPELSDELRHHGLSETTNRLLTRQDCDHLLLVVDQLEELLQQPADAVRELADVLFRADALPPTVHVLATLRADFLEPVLSHPHLGPVTGRHLHALGPLGADGLREIVTAPVDALPGVSYEPRLAERILADTGTEPGALPLLALTLDLLWQRQVDGVLTHRAYDELGGVTGALGNHADRIWAEHVPPDDEANARRLFAQLVRLPLGAAVATRRLARRGDLNEDQWGIAQRLAAHTRLLVTDRGAEGTETVELTHEALITQWEKLSTWVAEDRSFLGWRETVRHEMDRWQEAEHAFAHLPTTATLAGAEQWLPDRDAALSQAERDYLTTGRTYRRTRARGRRALHSGLTTALALALVLGMLYVVERRSSQERAALGASRALAQVAAQEYTVTDPARAALLSLAAYDTSPTQEAENELLRQYLQYTFYDRVLSGNLKDRLFDMSRDGDVVLAASRRSGATLFVRALTGPLRTVRLPSTGEVTGVSVSADGKRAAYVQDDGKAVWFEVRPDAERPAGALHRLPRAPGTSTGRSAFDPELSPDGTKLLARVGKNIVWWNLESGPHGTLAGNLLAPKDTFDVWPAPDNRTLLVSVLKAPGQGEKSGLLTLDLATGRSRVAVRADEIRVSGDRTRVVVCHERGKTAEVSVHRLSDGAREGIAYHEKDSDFASQTCEVESVDSSGFRVALRSSHGLTVVDVRDGKVLSRNGLPTSSNAWGESRPWLVESGGRLYYVRHDESKIGFIQLRPGNWFIEVGQQLLTRDGKHMITVLADGSRMQVHHTRKLSARVLADVPRRKPYWVPEASESLSLDRTGRLVAAREGANIVTVRDATTLRRTATITTAEPPQLPDGEGGSARPDYDFTYFFNGGGKLVTVSGTVVEQWDPRTGRRLARFDAVAVRSRAGGVKDARLWIGPYPAANRVSVIVLDRPGIQVVDVATGRTVETVKTGDDILAAQFDPSGKYFATLRRGSIFELWRRGDPPHKELGPLRSLSEVDGTPYVASFLEGEGRYLVAANNAVRIYRIGEPGYETFYSLIRPSDRTPHVQHAFRGASVDGSTVLYWGPDRTGGPLHLSPRRWYRDLCDVIGDRELTAEEVDLLPADPRTRRPCADGG</sequence>
<name>A0ABU3APM5_9ACTN</name>
<accession>A0ABU3APM5</accession>
<dbReference type="PANTHER" id="PTHR47691:SF3">
    <property type="entry name" value="HTH-TYPE TRANSCRIPTIONAL REGULATOR RV0890C-RELATED"/>
    <property type="match status" value="1"/>
</dbReference>
<evidence type="ECO:0000256" key="1">
    <source>
        <dbReference type="SAM" id="MobiDB-lite"/>
    </source>
</evidence>
<dbReference type="SUPFAM" id="SSF50494">
    <property type="entry name" value="Trypsin-like serine proteases"/>
    <property type="match status" value="1"/>
</dbReference>
<organism evidence="3 4">
    <name type="scientific">Streptomyces lancefieldiae</name>
    <dbReference type="NCBI Taxonomy" id="3075520"/>
    <lineage>
        <taxon>Bacteria</taxon>
        <taxon>Bacillati</taxon>
        <taxon>Actinomycetota</taxon>
        <taxon>Actinomycetes</taxon>
        <taxon>Kitasatosporales</taxon>
        <taxon>Streptomycetaceae</taxon>
        <taxon>Streptomyces</taxon>
    </lineage>
</organism>
<gene>
    <name evidence="3" type="ORF">RM812_18150</name>
</gene>
<feature type="region of interest" description="Disordered" evidence="1">
    <location>
        <begin position="848"/>
        <end position="870"/>
    </location>
</feature>
<dbReference type="RefSeq" id="WP_311573616.1">
    <property type="nucleotide sequence ID" value="NZ_JAVRFH010000016.1"/>
</dbReference>
<dbReference type="Pfam" id="PF13365">
    <property type="entry name" value="Trypsin_2"/>
    <property type="match status" value="1"/>
</dbReference>
<dbReference type="GO" id="GO:0008233">
    <property type="term" value="F:peptidase activity"/>
    <property type="evidence" value="ECO:0007669"/>
    <property type="project" value="UniProtKB-KW"/>
</dbReference>
<dbReference type="PANTHER" id="PTHR47691">
    <property type="entry name" value="REGULATOR-RELATED"/>
    <property type="match status" value="1"/>
</dbReference>
<dbReference type="Gene3D" id="2.40.10.120">
    <property type="match status" value="1"/>
</dbReference>
<dbReference type="PROSITE" id="PS50837">
    <property type="entry name" value="NACHT"/>
    <property type="match status" value="1"/>
</dbReference>